<dbReference type="GO" id="GO:0008270">
    <property type="term" value="F:zinc ion binding"/>
    <property type="evidence" value="ECO:0007669"/>
    <property type="project" value="UniProtKB-KW"/>
</dbReference>
<evidence type="ECO:0000256" key="1">
    <source>
        <dbReference type="PROSITE-ProRule" id="PRU00042"/>
    </source>
</evidence>
<dbReference type="PROSITE" id="PS50157">
    <property type="entry name" value="ZINC_FINGER_C2H2_2"/>
    <property type="match status" value="1"/>
</dbReference>
<evidence type="ECO:0000313" key="4">
    <source>
        <dbReference type="WBParaSite" id="Hba_03533"/>
    </source>
</evidence>
<name>A0A1I7WF40_HETBA</name>
<dbReference type="InterPro" id="IPR013087">
    <property type="entry name" value="Znf_C2H2_type"/>
</dbReference>
<dbReference type="Proteomes" id="UP000095283">
    <property type="component" value="Unplaced"/>
</dbReference>
<proteinExistence type="predicted"/>
<dbReference type="AlphaFoldDB" id="A0A1I7WF40"/>
<dbReference type="Gene3D" id="3.30.160.60">
    <property type="entry name" value="Classic Zinc Finger"/>
    <property type="match status" value="1"/>
</dbReference>
<reference evidence="4" key="1">
    <citation type="submission" date="2016-11" db="UniProtKB">
        <authorList>
            <consortium name="WormBaseParasite"/>
        </authorList>
    </citation>
    <scope>IDENTIFICATION</scope>
</reference>
<dbReference type="GO" id="GO:0005634">
    <property type="term" value="C:nucleus"/>
    <property type="evidence" value="ECO:0007669"/>
    <property type="project" value="TreeGrafter"/>
</dbReference>
<dbReference type="GO" id="GO:0000976">
    <property type="term" value="F:transcription cis-regulatory region binding"/>
    <property type="evidence" value="ECO:0007669"/>
    <property type="project" value="InterPro"/>
</dbReference>
<feature type="domain" description="C2H2-type" evidence="2">
    <location>
        <begin position="22"/>
        <end position="45"/>
    </location>
</feature>
<dbReference type="GO" id="GO:0045944">
    <property type="term" value="P:positive regulation of transcription by RNA polymerase II"/>
    <property type="evidence" value="ECO:0007669"/>
    <property type="project" value="InterPro"/>
</dbReference>
<dbReference type="PANTHER" id="PTHR46664:SF1">
    <property type="entry name" value="ATM INTERACTOR"/>
    <property type="match status" value="1"/>
</dbReference>
<keyword evidence="1" id="KW-0862">Zinc</keyword>
<evidence type="ECO:0000259" key="2">
    <source>
        <dbReference type="PROSITE" id="PS50157"/>
    </source>
</evidence>
<organism evidence="3 4">
    <name type="scientific">Heterorhabditis bacteriophora</name>
    <name type="common">Entomopathogenic nematode worm</name>
    <dbReference type="NCBI Taxonomy" id="37862"/>
    <lineage>
        <taxon>Eukaryota</taxon>
        <taxon>Metazoa</taxon>
        <taxon>Ecdysozoa</taxon>
        <taxon>Nematoda</taxon>
        <taxon>Chromadorea</taxon>
        <taxon>Rhabditida</taxon>
        <taxon>Rhabditina</taxon>
        <taxon>Rhabditomorpha</taxon>
        <taxon>Strongyloidea</taxon>
        <taxon>Heterorhabditidae</taxon>
        <taxon>Heterorhabditis</taxon>
    </lineage>
</organism>
<protein>
    <submittedName>
        <fullName evidence="4">C2H2-type domain-containing protein</fullName>
    </submittedName>
</protein>
<dbReference type="InterPro" id="IPR055303">
    <property type="entry name" value="ATMIN"/>
</dbReference>
<dbReference type="WBParaSite" id="Hba_03533">
    <property type="protein sequence ID" value="Hba_03533"/>
    <property type="gene ID" value="Hba_03533"/>
</dbReference>
<keyword evidence="3" id="KW-1185">Reference proteome</keyword>
<dbReference type="SMART" id="SM00355">
    <property type="entry name" value="ZnF_C2H2"/>
    <property type="match status" value="2"/>
</dbReference>
<keyword evidence="1" id="KW-0479">Metal-binding</keyword>
<evidence type="ECO:0000313" key="3">
    <source>
        <dbReference type="Proteomes" id="UP000095283"/>
    </source>
</evidence>
<keyword evidence="1" id="KW-0863">Zinc-finger</keyword>
<dbReference type="PANTHER" id="PTHR46664">
    <property type="entry name" value="ATM INTERACTOR"/>
    <property type="match status" value="1"/>
</dbReference>
<sequence>MCTQVIDLYPSEEEIIVKDDDLKCNHCEKRFSNSSAKRMHLVKTHRIIECEEDRRLYDRSVSRIVRTFIYHCPVEGCLRRDVKFEGMRNLKQHYIRVHTIKTLLCKCGGKFALEKDLFYHQKTRCVVKIQDISKEIPRKPKMQSKKKHIRKADHLIEEARKKEFQLLDRTGKCL</sequence>
<dbReference type="PROSITE" id="PS00028">
    <property type="entry name" value="ZINC_FINGER_C2H2_1"/>
    <property type="match status" value="1"/>
</dbReference>
<dbReference type="GO" id="GO:0000981">
    <property type="term" value="F:DNA-binding transcription factor activity, RNA polymerase II-specific"/>
    <property type="evidence" value="ECO:0007669"/>
    <property type="project" value="TreeGrafter"/>
</dbReference>
<accession>A0A1I7WF40</accession>